<dbReference type="Proteomes" id="UP001343724">
    <property type="component" value="Unassembled WGS sequence"/>
</dbReference>
<dbReference type="PROSITE" id="PS51257">
    <property type="entry name" value="PROKAR_LIPOPROTEIN"/>
    <property type="match status" value="1"/>
</dbReference>
<evidence type="ECO:0000313" key="3">
    <source>
        <dbReference type="EMBL" id="MEC4295076.1"/>
    </source>
</evidence>
<dbReference type="SUPFAM" id="SSF48695">
    <property type="entry name" value="Multiheme cytochromes"/>
    <property type="match status" value="1"/>
</dbReference>
<feature type="chain" id="PRO_5046512229" evidence="1">
    <location>
        <begin position="22"/>
        <end position="534"/>
    </location>
</feature>
<comment type="caution">
    <text evidence="3">The sequence shown here is derived from an EMBL/GenBank/DDBJ whole genome shotgun (WGS) entry which is preliminary data.</text>
</comment>
<dbReference type="InterPro" id="IPR014756">
    <property type="entry name" value="Ig_E-set"/>
</dbReference>
<accession>A0ABU6IYY3</accession>
<organism evidence="3 4">
    <name type="scientific">Adlercreutzia shanghongiae</name>
    <dbReference type="NCBI Taxonomy" id="3111773"/>
    <lineage>
        <taxon>Bacteria</taxon>
        <taxon>Bacillati</taxon>
        <taxon>Actinomycetota</taxon>
        <taxon>Coriobacteriia</taxon>
        <taxon>Eggerthellales</taxon>
        <taxon>Eggerthellaceae</taxon>
        <taxon>Adlercreutzia</taxon>
    </lineage>
</organism>
<feature type="domain" description="Oxidoreductase molybdopterin-binding" evidence="2">
    <location>
        <begin position="254"/>
        <end position="395"/>
    </location>
</feature>
<dbReference type="Gene3D" id="2.60.40.650">
    <property type="match status" value="1"/>
</dbReference>
<dbReference type="InterPro" id="IPR036374">
    <property type="entry name" value="OxRdtase_Mopterin-bd_sf"/>
</dbReference>
<reference evidence="3 4" key="1">
    <citation type="submission" date="2024-01" db="EMBL/GenBank/DDBJ databases">
        <title>novel species in genus Adlercreutzia.</title>
        <authorList>
            <person name="Liu X."/>
        </authorList>
    </citation>
    <scope>NUCLEOTIDE SEQUENCE [LARGE SCALE GENOMIC DNA]</scope>
    <source>
        <strain evidence="3 4">R22</strain>
    </source>
</reference>
<keyword evidence="4" id="KW-1185">Reference proteome</keyword>
<dbReference type="Gene3D" id="3.90.420.10">
    <property type="entry name" value="Oxidoreductase, molybdopterin-binding domain"/>
    <property type="match status" value="1"/>
</dbReference>
<dbReference type="Gene3D" id="1.10.1130.10">
    <property type="entry name" value="Flavocytochrome C3, Chain A"/>
    <property type="match status" value="1"/>
</dbReference>
<evidence type="ECO:0000313" key="4">
    <source>
        <dbReference type="Proteomes" id="UP001343724"/>
    </source>
</evidence>
<proteinExistence type="predicted"/>
<evidence type="ECO:0000259" key="2">
    <source>
        <dbReference type="Pfam" id="PF00174"/>
    </source>
</evidence>
<dbReference type="RefSeq" id="WP_326454748.1">
    <property type="nucleotide sequence ID" value="NZ_JAYMFH010000007.1"/>
</dbReference>
<dbReference type="SUPFAM" id="SSF56524">
    <property type="entry name" value="Oxidoreductase molybdopterin-binding domain"/>
    <property type="match status" value="1"/>
</dbReference>
<dbReference type="InterPro" id="IPR000572">
    <property type="entry name" value="OxRdtase_Mopterin-bd_dom"/>
</dbReference>
<dbReference type="PANTHER" id="PTHR19372">
    <property type="entry name" value="SULFITE REDUCTASE"/>
    <property type="match status" value="1"/>
</dbReference>
<dbReference type="InterPro" id="IPR036280">
    <property type="entry name" value="Multihaem_cyt_sf"/>
</dbReference>
<sequence length="534" mass="58552">MRNRKRTALALGSLCLVGALAFGSLGGCAPKATDASSSAGDEAKPSAASTYLPAIIEKENGVKVQRTPDETVEQNTLDGGYSYFLQSEETIEKAPYNTTYLHADERGCGSCHEDLAEKLNNMTWSHVDLTNSYGIQITVQMCKDCHTFGYGYMANQHSFGSIIHGIHEDASDDIDCWSCHVGTDPAKGMQLWDEAKYTQLRGIRAVSPVEGDFSYDQDKITPNDALFDFDWLYYDNDYLRHEKTAENAELDQETFDNWTVTVSGAVANESTKTLPELVEAFGTEDMTATLHCTLDSIGGPLIQNCEYTGVPLKKMLEAAGVAEDAAALQILSSDGFVEVMDIAKADNTLLGLEVNGETLPWAQGYPVVLVAPGAAAPAWVKEVSDIVVLTKEEAAAYQEWNGWPKEIDGSYLDYYAPGSWPFVTDSTEFVNKPSTAIFDFQNGQIIETGKPYEFTGYATAYDETIAAVEFSMDGGISWTRFDTPNVTNAQWVIWHFTYTPPEDSAYVLSVRAITDTGRVSDEPVEMMFNAKSAS</sequence>
<gene>
    <name evidence="3" type="ORF">VJ920_07115</name>
</gene>
<dbReference type="SUPFAM" id="SSF81296">
    <property type="entry name" value="E set domains"/>
    <property type="match status" value="1"/>
</dbReference>
<protein>
    <submittedName>
        <fullName evidence="3">Molybdopterin-dependent oxidoreductase</fullName>
    </submittedName>
</protein>
<dbReference type="PANTHER" id="PTHR19372:SF7">
    <property type="entry name" value="SULFITE OXIDASE, MITOCHONDRIAL"/>
    <property type="match status" value="1"/>
</dbReference>
<evidence type="ECO:0000256" key="1">
    <source>
        <dbReference type="SAM" id="SignalP"/>
    </source>
</evidence>
<dbReference type="EMBL" id="JAYMFH010000007">
    <property type="protein sequence ID" value="MEC4295076.1"/>
    <property type="molecule type" value="Genomic_DNA"/>
</dbReference>
<feature type="signal peptide" evidence="1">
    <location>
        <begin position="1"/>
        <end position="21"/>
    </location>
</feature>
<name>A0ABU6IYY3_9ACTN</name>
<keyword evidence="1" id="KW-0732">Signal</keyword>
<dbReference type="Pfam" id="PF00174">
    <property type="entry name" value="Oxidored_molyb"/>
    <property type="match status" value="1"/>
</dbReference>